<dbReference type="PANTHER" id="PTHR41313:SF1">
    <property type="entry name" value="DNA METHYLASE ADENINE-SPECIFIC DOMAIN-CONTAINING PROTEIN"/>
    <property type="match status" value="1"/>
</dbReference>
<dbReference type="EMBL" id="JAJEQX010000032">
    <property type="protein sequence ID" value="MCC2255658.1"/>
    <property type="molecule type" value="Genomic_DNA"/>
</dbReference>
<accession>A0ABS8G233</accession>
<dbReference type="PROSITE" id="PS51194">
    <property type="entry name" value="HELICASE_CTER"/>
    <property type="match status" value="1"/>
</dbReference>
<evidence type="ECO:0000259" key="2">
    <source>
        <dbReference type="PROSITE" id="PS51194"/>
    </source>
</evidence>
<dbReference type="NCBIfam" id="NF045971">
    <property type="entry name" value="conju_CD1110"/>
    <property type="match status" value="1"/>
</dbReference>
<name>A0ABS8G233_9FIRM</name>
<feature type="compositionally biased region" description="Basic and acidic residues" evidence="1">
    <location>
        <begin position="3156"/>
        <end position="3169"/>
    </location>
</feature>
<keyword evidence="4" id="KW-1185">Reference proteome</keyword>
<dbReference type="SMART" id="SM00487">
    <property type="entry name" value="DEXDc"/>
    <property type="match status" value="1"/>
</dbReference>
<comment type="caution">
    <text evidence="3">The sequence shown here is derived from an EMBL/GenBank/DDBJ whole genome shotgun (WGS) entry which is preliminary data.</text>
</comment>
<dbReference type="SUPFAM" id="SSF53335">
    <property type="entry name" value="S-adenosyl-L-methionine-dependent methyltransferases"/>
    <property type="match status" value="1"/>
</dbReference>
<feature type="region of interest" description="Disordered" evidence="1">
    <location>
        <begin position="3125"/>
        <end position="3169"/>
    </location>
</feature>
<organism evidence="3 4">
    <name type="scientific">Ruminococcus turbiniformis</name>
    <dbReference type="NCBI Taxonomy" id="2881258"/>
    <lineage>
        <taxon>Bacteria</taxon>
        <taxon>Bacillati</taxon>
        <taxon>Bacillota</taxon>
        <taxon>Clostridia</taxon>
        <taxon>Eubacteriales</taxon>
        <taxon>Oscillospiraceae</taxon>
        <taxon>Ruminococcus</taxon>
    </lineage>
</organism>
<dbReference type="PANTHER" id="PTHR41313">
    <property type="entry name" value="ADENINE-SPECIFIC METHYLTRANSFERASE"/>
    <property type="match status" value="1"/>
</dbReference>
<dbReference type="Gene3D" id="3.40.50.300">
    <property type="entry name" value="P-loop containing nucleotide triphosphate hydrolases"/>
    <property type="match status" value="3"/>
</dbReference>
<dbReference type="InterPro" id="IPR052933">
    <property type="entry name" value="DNA_Protect_Modify"/>
</dbReference>
<dbReference type="Pfam" id="PF04851">
    <property type="entry name" value="ResIII"/>
    <property type="match status" value="1"/>
</dbReference>
<dbReference type="PRINTS" id="PR00507">
    <property type="entry name" value="N12N6MTFRASE"/>
</dbReference>
<gene>
    <name evidence="3" type="ORF">LKD70_14775</name>
</gene>
<dbReference type="Gene3D" id="3.40.50.150">
    <property type="entry name" value="Vaccinia Virus protein VP39"/>
    <property type="match status" value="1"/>
</dbReference>
<proteinExistence type="predicted"/>
<feature type="region of interest" description="Disordered" evidence="1">
    <location>
        <begin position="1473"/>
        <end position="1495"/>
    </location>
</feature>
<evidence type="ECO:0000313" key="4">
    <source>
        <dbReference type="Proteomes" id="UP001198151"/>
    </source>
</evidence>
<dbReference type="SUPFAM" id="SSF52540">
    <property type="entry name" value="P-loop containing nucleoside triphosphate hydrolases"/>
    <property type="match status" value="3"/>
</dbReference>
<reference evidence="3 4" key="1">
    <citation type="submission" date="2021-10" db="EMBL/GenBank/DDBJ databases">
        <title>Anaerobic single-cell dispensing facilitates the cultivation of human gut bacteria.</title>
        <authorList>
            <person name="Afrizal A."/>
        </authorList>
    </citation>
    <scope>NUCLEOTIDE SEQUENCE [LARGE SCALE GENOMIC DNA]</scope>
    <source>
        <strain evidence="3 4">CLA-AA-H200</strain>
    </source>
</reference>
<dbReference type="InterPro" id="IPR029063">
    <property type="entry name" value="SAM-dependent_MTases_sf"/>
</dbReference>
<dbReference type="InterPro" id="IPR014001">
    <property type="entry name" value="Helicase_ATP-bd"/>
</dbReference>
<dbReference type="InterPro" id="IPR027417">
    <property type="entry name" value="P-loop_NTPase"/>
</dbReference>
<feature type="domain" description="Helicase C-terminal" evidence="2">
    <location>
        <begin position="2734"/>
        <end position="2896"/>
    </location>
</feature>
<feature type="region of interest" description="Disordered" evidence="1">
    <location>
        <begin position="926"/>
        <end position="946"/>
    </location>
</feature>
<evidence type="ECO:0000313" key="3">
    <source>
        <dbReference type="EMBL" id="MCC2255658.1"/>
    </source>
</evidence>
<dbReference type="Proteomes" id="UP001198151">
    <property type="component" value="Unassembled WGS sequence"/>
</dbReference>
<keyword evidence="3" id="KW-0378">Hydrolase</keyword>
<dbReference type="InterPro" id="IPR006935">
    <property type="entry name" value="Helicase/UvrB_N"/>
</dbReference>
<feature type="region of interest" description="Disordered" evidence="1">
    <location>
        <begin position="1"/>
        <end position="28"/>
    </location>
</feature>
<dbReference type="InterPro" id="IPR001650">
    <property type="entry name" value="Helicase_C-like"/>
</dbReference>
<keyword evidence="3" id="KW-0547">Nucleotide-binding</keyword>
<evidence type="ECO:0000256" key="1">
    <source>
        <dbReference type="SAM" id="MobiDB-lite"/>
    </source>
</evidence>
<keyword evidence="3" id="KW-0067">ATP-binding</keyword>
<protein>
    <submittedName>
        <fullName evidence="3">DEAD/DEAH box helicase family protein</fullName>
    </submittedName>
</protein>
<sequence length="3169" mass="357444">MFAAKTKRQAEPAEPQTKPRRKLTRAERKQIEAAIARANRTGKKERSAQDSIPYERMWPDGICKVADGRYTKTIQFQDINYQLSQNEDKTAIFEGWCDFLNYFDSSIRFQLSFLNLAASQETFANSITIPAQGDDFDPIRVEYTQMLQNQLARGNNGLIKTKYLTFSIEADSIRSAKPRLERIETDVLNNFKRLGVAAEVLDGKARLAQLHAIFHMDEQAPFQFEWDWLAPSGLSTKDFIAPSGFEFRTGKQFRMGKKYGAVSFVQILAPELNDRMLADFLDMESSLIVNLHIQSVDQVKAIKTVKRKITDLDRSKIEEQKKAVRAGYDMDIIPSDLATYGAEAKKLLQDLQSRNERMFLVTFLVLNTADNPRQLGNNIFQASSIAQKYNCQLTRLDFQQEEGLMSSLPLGLNQVEIQRGLTTSSTAIFVPFTTQELFQNGKEALYYGINALSNNLIMVDRKLLKNPNGLILGTPGSGKSFSAKREIANCFLLTSDDVIICDPEAEYAPLVERLHGQVIKISPTSTNYINPMDLNLDYSDDESPLSLKSDFILSLCELIVGGKDGLQPVQKTIIDRCVRLVYQDYLNDPRPENMPILGGNTDRQRERIVAAFEKQKSTAEIAAYLQNLYTGGNGIGSITAWYAEDGIHLSHGKSARYDKSAQVISWESAAERIGQLLQTGQFATNVELSEAEGYERSLLAEKFWNLYHDFSDEARESGYLPSLANNPGRGFPEESAWLTEQLKSPEFRQTLAEEYAAFWTAYQQDRDLLRFHYHKPKEIWGNLKDLSLPRTAFTSQMTEVPTVKQFITEDEIDAAMTRGSGVSGGKGRIFAYFQNSHTDKEKVDFLRHEYGIGGHSHALSGAGGSWEDHDGKGLHYKKGGCPDVHFTWEKVAKRITNLIQKGRYLTEQEQEEFDKIQAEKALAEEDALQAQPPDTEPADVLREDVPEQPIPTLRELHERYKPIVLEAVTQDIRYRNACGHSDYENAMIECNAAVRRAILDSHDIELIRLFSDVPEFRQRLHREVADETYPKLHELLRPLSDNDIDRAIQDWNGKIESKHAVVRYMKDHAREKDTAAWLAREFDGGDGKTPFAVRPESPEGTALPWPKVQRRIVQLIKEDRFYTEAEQDRFDNIDSIAIREALAERGIVNGQVVDPEKLDSDPFIRQVMRDVEAVATEEQAEAAAKPPVPDLSGQPVTREGDTLTIGSGEPTHEIDITVSDEEYAAIRGTIPERTAYDPSAPVYNVGNTVYLDDRAHQITELREDTVQLLPTGMSYPIYRVESRERFEQLLRADNRNDFYTEFLPVNPDTADQDLRDVLAHGLIGAPNKAELSELLRTGKSNREVALWLSRAYPDIIETMELETGDTADYRTIPEGIELEVLDADEKRLAMLFFRWDEVAPLLRGLYARQLDGFVQEQDEPYMEAPAAVEEPAETAKPIEEAAEAPAFHSETVAVYPGDKNGLPYDVVVERLHVDRPEPTPPEPTPDTQPEEKPDHPVAIPVNGEWQTFPNQRAAEQAAYQEYRDNLRRNAENFRITDDHLGEGGPKAKYQANVAAIKLLKYLEETTGQATPEQQEVLSRYVGWGGVADAFDPDKPAWDAEYSELKELLTPEKYAAARASTLNAHYTSPTVIRAIYEAVEQMGFRTGNILEPSCGVGNFFGMLPESMAGSRLYGVELDSISGRIAQQLYPKANITVAGFETTDRRDFYDLAIGNVPFGQYQVNDKAYNKLGFNIHNYFFAKALDQVRPGGVVAFVTSRYTMDAKDSTVRRYLAQRAELLGAIRLPNNAFRANAGTDVVSDILFLQKRDRPLDIAPDWTQTGRTEEGFTVNQYFLDHPEMVLGRPTAESTQYGKQDYTVAPIEGLELADQLHDAVKYIRGTYQEAALPELGEGEDIDESLPADPNVKNYSYTVVDGAVYFRENSRMVRPDLNATAEARVKGLVGLRDCVQRLIDLEMDAAAPDADIRAQIAELNRRYDDFSAKYGLINDRANRLAFADDSSYYLLCALEVLDEDGRLERKADMFTKRTIKPHEAVTTVDTASEALAVSISEKACVDMAYMEQLTGKTGEELADELRGVIFRVPGQTEPDGTPHYVTADEYLSGNVRRKLRQAQRAAEQDPAFAVNVEALTAAQPKDLDASEIEVRLGATWIDKEYIQQFMYETFDTPFYLQRSIEVHYTPFTAEWQISGKNVVGQNNVAAYSTYGTSRANAYKILEDSLNLRDVRIYDTVEDADGKERRVLNAKETTLAAQKQQAIRDAFRDWIWRDPERRQALVRQYNEEMNATRPREYDGSHIVFGGMNPAITLREHQKNAIAHVLYGGNTLLAHEVGAGKTFEMVGAAMEAKRLGLCQKSLFVVPNHLTEQWASEFLRLYPSANILVTTKKDFEKHNRKKFCARIATGDYDAIIMGHSQFEKIPISKERQERLLHEQIWEITEGIAEVEASGGERFTVKQLERTKKSLEARLEKLQAEDRKDDVVTFEQLGVDRLFVDEAHNYKNLFLYTKMRNVAGLSTTDAQKSSDMFAKCRYMDEITGGRGVVFATGTPVSNSMTELYTMQRYLQYDRLQELGMAHFDCWASRFGETVTALELAPEGTGYRARTRFSKFFNLPELMNLFKEVADIKTADQLHLPTPEVEYHNIVAQPTEQQQEMVKALSERASLVHSGTVDPSQDNMLKITSDGRKLGLDQRIINQLLPDEPGTKVNQCVDNIMQIWRDGEADKLTQLVFCDISTPQARPAKKVAKALDNPTLHALEDAVPLDEPEPAFTVYEDIRQKLIAKGVPAEQIAFIHEANTEVRKKELFSKVRTGQVRVLLGSTAKMGAGTNVQDRLVALHDLDCPWRPGDLAQRKGRIERQGNQNETVHVYRYVTEGTFDAYLWQTVENKQKFISQIMTSKSPVRSCDDVDETALSFAEIKALCAGDPRIKERMDLDVDVARLKLMKADHQSKQYRLEDQLLKTFPEEIEKNKGFIAGLEADMATLAAHPHPEDGFAGMEVRGDTLTDKENAGAALLDACKEVKGADPVPVGSYRGFTMSVSFDAFRQEYMLLLKGQMTHRATLGTDPRGNLTRIDNALSQMPQRLEAVKNQLDNLYQQQAAAKAEVGKPFPQEQELRDKSARLAELDVLLNMDGRGRPAPEAVLAKSSRPSVLEGLKRPVPPRCPEKKPKHHEQEVR</sequence>
<keyword evidence="3" id="KW-0347">Helicase</keyword>
<dbReference type="GO" id="GO:0004386">
    <property type="term" value="F:helicase activity"/>
    <property type="evidence" value="ECO:0007669"/>
    <property type="project" value="UniProtKB-KW"/>
</dbReference>